<protein>
    <submittedName>
        <fullName evidence="3">T9SS type B sorting domain-containing protein</fullName>
    </submittedName>
</protein>
<dbReference type="Gene3D" id="2.60.40.10">
    <property type="entry name" value="Immunoglobulins"/>
    <property type="match status" value="3"/>
</dbReference>
<evidence type="ECO:0000256" key="1">
    <source>
        <dbReference type="SAM" id="MobiDB-lite"/>
    </source>
</evidence>
<dbReference type="NCBIfam" id="TIGR04131">
    <property type="entry name" value="Bac_Flav_CTERM"/>
    <property type="match status" value="1"/>
</dbReference>
<sequence length="2391" mass="246883">MSNVTASTVCSNGVATIQLTASGGGSYGWTGPNGYSSSSQNPIIANATSANNGSYTVVVSTASGCSAVQATSVVVGTCAPSCNLNASVVSSQTAVCAGGSVVLTASATGNVGSVSYQWSGPNLSGTNGPSVTASNLSSTSTYTVVVSDGGVSGCSVTKVLTVVVNPVPVVTVVTTVNPSLCTDSNDGSITLGGFDANQSYSISYSRNGDEVVTQLLNTGGSGQISLSTLSAGSYSITATKGSCSSNPVTATLVAPNVPSKPQISVSPSVTSCLGETVTLTAAGASGASFQWTGSGLSALSGAVVTVTPTVAGSQIYSVKQTVNGCTSSESATITITGVQCTTCATEPPVITCTVTDICPGDAVELQASGCTGNVIWSTGERGESIVVSPITSTTYTAQCQQTGCTSVPSKPIVIKVSDPKPPTINANAKEVCIGGTVSLTATGCEGKVIWSTGVTGSVISVMPEGNTTYYANCRIHNCISGPSAGITIRTGPIPTPQISSNTNTVCPGENATLSVANCAGVPMWSTGETTASIVVSPNETTSYTVICKQGSCISQASNPYAISVVKPQSPQVDLNADIICLGGSVQLTAMGCAGTVIWSNGATGVNITASPTSNMTYRASCKVGNCTSDPSQPLSVTVVNPAAPIIKSNKTLICAGEQVILTAEGCSGGQIIWSNGATGNSLTVMPGSTTSYTAQCKEHACTSGPSNAITINVTNGTAPTPTVTASSTVICKGQPVTLTATGCGTGTVVWSTGATGGSLEVNPNQTTEYYAACKTTELCNGSPAKVTVQVNTPLTPTIRVCKCTDGHICLGDEIRLTVEGCSGTPLWSNGANSTSILVSPTQTTAYTVVCQNSTCTSLPSEAYTVVVSTPTPPVVWASKTEIEPGETVVLSATGCAGGQIIWSNGATGSSIEVSPTTTTSYYANCKIKGCLSDPTPITIRIKGDCDAPVPQVSASTMVVCFGGTATLQATGCTSGTVVWSNGDTGNSLVLTNITANHPYTAICKVGEACESAASAPISVSVIMLNPPTVAADKPVLCPGESAKLTAVGCPGLVTWSTGVTGNSIDIQPTQTTDYWATCSLGNCVSEKSPLSTVKIGTPVSPTISASMTTVCFGGAVTLKAAGCQDGNVIWSNNQVGSEIIINPALTATYSAVCCTSSACKSGKSNDLVITVYPKVRKPTVVNLNNECPFATADLTKAVSSSVSMAGSVFEFYTSSIPNPANKVANPKSVEAGTFYVVEKTAAGCYSLSSQILVTIINCNDVALCTTNPAVATAGPDATICAAKDYKLNGTMGGAATSALWTSSGTGTFDNASLLDATYKPSLADVQAGFVILTFTTNDPDGNGPCVAAKSSLKLTIEGLKVQPTIAQVNPVLCHGDSVTLSALPDGYKYRWNTMATTQSILVKTSGTYSVQLVDAKGCTSVASESVTITVKNPIESPISSMMARNTCPEHTVNLVKLIENKPFTPNGTFEFHIGENPGSPIVMRPDSVGHGMFYAFERSTSGCYSPATMIEVSIFDCNTDTCRTDLYIKYSVDKPHPKVGEVVTFNVKMGNKGDCPATHSDIRIILPSGFELVSPGNMIVDAHGHLGVWIPVLSKGDELSYYYSARVLTKGSIVNLAEITYLDQVDPNPANNKATITIEDSTMTRSMMVGVAKALKGVQHKEETLFEFTYDIALTNYSDQDATQVQVSDDVQSVFDPHVIESVSATLDKASTLKLNLGYSGWVGNTQLLNSQSVLKAGDTQHILLKVNVRLHPDGSLSKTFLNQAYLLAKLNGLTVDDASTNGSKADPDNDGNPNNNSEPTPAKFDSAPPSQIGVALAVTKVDLQPDSSYNVTYKVTVKNYGTADLKQVQLSDSLISGFDTPVSYRIVSPPVVGVGSTLTPNTNFTGSGLSSLLIGDKSTLAVGVADTVLVTVNIKPNNALGPFYTQVVGTGMHADSIVVDLSNNGFNPAPLGAVPTGVRFDLPPSLLGVAKSVSKLEDLGSGVYNVTYSIKVSNLGSDDLKKVQVIDNLTETFGNDVLIGPNKPVLKADAGLTVDTTYTGQGMLTNLLIDSLSTLPKGTARTIELTVRVDVRNSHKNVYYNSAFASASLLDGSAMLTDTSTAGPNVDPDNDLDPRNNNTPTALTLMGLPVTPNIGVAMAVKDTVRQNDGSYNVTYQVIVKNYGSTDFTDVQLTDKLADVFNTTTGASYSVIAAPVLSAGSHLLSNTSYDGDSTIELLAAGSKLAAGQSDTLLLLLNVKTDGRTMPYLNTVYAKAIAGSDTVRDVSTDGFEPDLNGNNDPTETEESVATPLTLNANGDEVIIPEGFSPNGDNINDLFVIRNTGGATVILEVFNRWGNTVYRNHDYKNDWDGTTNTGVRIGSSSKGLPDGTYFYIVQLSDGRKFIRYMTINR</sequence>
<evidence type="ECO:0000313" key="4">
    <source>
        <dbReference type="Proteomes" id="UP000441754"/>
    </source>
</evidence>
<name>A0A7K0EU91_9BACT</name>
<dbReference type="RefSeq" id="WP_154178284.1">
    <property type="nucleotide sequence ID" value="NZ_WJXZ01000014.1"/>
</dbReference>
<dbReference type="Proteomes" id="UP000441754">
    <property type="component" value="Unassembled WGS sequence"/>
</dbReference>
<feature type="domain" description="PKD/Chitinase" evidence="2">
    <location>
        <begin position="260"/>
        <end position="338"/>
    </location>
</feature>
<dbReference type="SMART" id="SM00089">
    <property type="entry name" value="PKD"/>
    <property type="match status" value="3"/>
</dbReference>
<dbReference type="InterPro" id="IPR026341">
    <property type="entry name" value="T9SS_type_B"/>
</dbReference>
<keyword evidence="4" id="KW-1185">Reference proteome</keyword>
<accession>A0A7K0EU91</accession>
<dbReference type="InterPro" id="IPR051172">
    <property type="entry name" value="Chlamydia_OmcB"/>
</dbReference>
<reference evidence="3 4" key="1">
    <citation type="journal article" date="2018" name="Antonie Van Leeuwenhoek">
        <title>Larkinella terrae sp. nov., isolated from soil on Jeju Island, South Korea.</title>
        <authorList>
            <person name="Ten L.N."/>
            <person name="Jeon J."/>
            <person name="Park S.J."/>
            <person name="Park S."/>
            <person name="Lee S.Y."/>
            <person name="Kim M.K."/>
            <person name="Jung H.Y."/>
        </authorList>
    </citation>
    <scope>NUCLEOTIDE SEQUENCE [LARGE SCALE GENOMIC DNA]</scope>
    <source>
        <strain evidence="3 4">KCTC 52001</strain>
    </source>
</reference>
<organism evidence="3 4">
    <name type="scientific">Larkinella terrae</name>
    <dbReference type="NCBI Taxonomy" id="2025311"/>
    <lineage>
        <taxon>Bacteria</taxon>
        <taxon>Pseudomonadati</taxon>
        <taxon>Bacteroidota</taxon>
        <taxon>Cytophagia</taxon>
        <taxon>Cytophagales</taxon>
        <taxon>Spirosomataceae</taxon>
        <taxon>Larkinella</taxon>
    </lineage>
</organism>
<feature type="domain" description="PKD/Chitinase" evidence="2">
    <location>
        <begin position="1365"/>
        <end position="1431"/>
    </location>
</feature>
<dbReference type="PANTHER" id="PTHR34819:SF3">
    <property type="entry name" value="CELL SURFACE PROTEIN"/>
    <property type="match status" value="1"/>
</dbReference>
<comment type="caution">
    <text evidence="3">The sequence shown here is derived from an EMBL/GenBank/DDBJ whole genome shotgun (WGS) entry which is preliminary data.</text>
</comment>
<proteinExistence type="predicted"/>
<dbReference type="InterPro" id="IPR001434">
    <property type="entry name" value="OmcB-like_DUF11"/>
</dbReference>
<feature type="region of interest" description="Disordered" evidence="1">
    <location>
        <begin position="1779"/>
        <end position="1809"/>
    </location>
</feature>
<feature type="domain" description="PKD/Chitinase" evidence="2">
    <location>
        <begin position="85"/>
        <end position="167"/>
    </location>
</feature>
<dbReference type="InterPro" id="IPR022409">
    <property type="entry name" value="PKD/Chitinase_dom"/>
</dbReference>
<dbReference type="PANTHER" id="PTHR34819">
    <property type="entry name" value="LARGE CYSTEINE-RICH PERIPLASMIC PROTEIN OMCB"/>
    <property type="match status" value="1"/>
</dbReference>
<evidence type="ECO:0000313" key="3">
    <source>
        <dbReference type="EMBL" id="MRS64998.1"/>
    </source>
</evidence>
<evidence type="ECO:0000259" key="2">
    <source>
        <dbReference type="SMART" id="SM00089"/>
    </source>
</evidence>
<dbReference type="Pfam" id="PF01345">
    <property type="entry name" value="DUF11"/>
    <property type="match status" value="1"/>
</dbReference>
<dbReference type="EMBL" id="WJXZ01000014">
    <property type="protein sequence ID" value="MRS64998.1"/>
    <property type="molecule type" value="Genomic_DNA"/>
</dbReference>
<dbReference type="InterPro" id="IPR013783">
    <property type="entry name" value="Ig-like_fold"/>
</dbReference>
<gene>
    <name evidence="3" type="ORF">GJJ30_27115</name>
</gene>
<dbReference type="Pfam" id="PF13585">
    <property type="entry name" value="CHU_C"/>
    <property type="match status" value="1"/>
</dbReference>
<dbReference type="OrthoDB" id="1488158at2"/>